<dbReference type="Gene3D" id="2.90.10.10">
    <property type="entry name" value="Bulb-type lectin domain"/>
    <property type="match status" value="2"/>
</dbReference>
<dbReference type="AlphaFoldDB" id="A0AAD5GA05"/>
<dbReference type="PROSITE" id="PS50927">
    <property type="entry name" value="BULB_LECTIN"/>
    <property type="match status" value="2"/>
</dbReference>
<dbReference type="Pfam" id="PF01453">
    <property type="entry name" value="B_lectin"/>
    <property type="match status" value="2"/>
</dbReference>
<evidence type="ECO:0000256" key="2">
    <source>
        <dbReference type="ARBA" id="ARBA00023180"/>
    </source>
</evidence>
<feature type="non-terminal residue" evidence="4">
    <location>
        <position position="403"/>
    </location>
</feature>
<feature type="domain" description="Bulb-type lectin" evidence="3">
    <location>
        <begin position="69"/>
        <end position="210"/>
    </location>
</feature>
<sequence length="403" mass="44780">EEIVWSANREYPVGENAILNFTAAGDLVLKDGDGSIVWSTNTAGKSVVGMNLTDTGNLVLFDDHNSVVWQAFSHTAALSTSWNINYSDVQPILFREISGAQLFCSFLCEGYCSNDRKSNHYIFAIFFSPTTKNDNDTRKVVWSANRDHPVGTDAILNFTTDGELVLKDVNGRIVWTTNTAGKSVAGMNLTDTGNLVLFDHQNSVVWQSFDYLTDSLLPGQKLFTGQQLKSSISSTNSRFVYPFDNDNGIKRKRYIRLLNGSLSLFIHSSEPSGPDIAIEILPASSAQYMKLMPDGHLHVFEYQPDFSDWTVVSDITDDFVEACDYPLVCGRNSICSTNQQCICPGNEYFRPVNDRQPNLGCSEITHLTCNSTQHQQFITLENVTYFTPIADMVGNVTSAPLPH</sequence>
<comment type="caution">
    <text evidence="4">The sequence shown here is derived from an EMBL/GenBank/DDBJ whole genome shotgun (WGS) entry which is preliminary data.</text>
</comment>
<dbReference type="PIRSF" id="PIRSF002686">
    <property type="entry name" value="SLG"/>
    <property type="match status" value="1"/>
</dbReference>
<accession>A0AAD5GA05</accession>
<proteinExistence type="predicted"/>
<feature type="domain" description="Bulb-type lectin" evidence="3">
    <location>
        <begin position="1"/>
        <end position="73"/>
    </location>
</feature>
<protein>
    <recommendedName>
        <fullName evidence="3">Bulb-type lectin domain-containing protein</fullName>
    </recommendedName>
</protein>
<gene>
    <name evidence="4" type="ORF">M8C21_015374</name>
</gene>
<dbReference type="PANTHER" id="PTHR47976">
    <property type="entry name" value="G-TYPE LECTIN S-RECEPTOR-LIKE SERINE/THREONINE-PROTEIN KINASE SD2-5"/>
    <property type="match status" value="1"/>
</dbReference>
<name>A0AAD5GA05_AMBAR</name>
<dbReference type="PANTHER" id="PTHR47976:SF30">
    <property type="entry name" value="RECEPTOR-LIKE SERINE_THREONINE-PROTEIN KINASE"/>
    <property type="match status" value="1"/>
</dbReference>
<evidence type="ECO:0000256" key="1">
    <source>
        <dbReference type="ARBA" id="ARBA00022729"/>
    </source>
</evidence>
<keyword evidence="5" id="KW-1185">Reference proteome</keyword>
<dbReference type="SMART" id="SM00108">
    <property type="entry name" value="B_lectin"/>
    <property type="match status" value="2"/>
</dbReference>
<evidence type="ECO:0000313" key="5">
    <source>
        <dbReference type="Proteomes" id="UP001206925"/>
    </source>
</evidence>
<feature type="non-terminal residue" evidence="4">
    <location>
        <position position="1"/>
    </location>
</feature>
<organism evidence="4 5">
    <name type="scientific">Ambrosia artemisiifolia</name>
    <name type="common">Common ragweed</name>
    <dbReference type="NCBI Taxonomy" id="4212"/>
    <lineage>
        <taxon>Eukaryota</taxon>
        <taxon>Viridiplantae</taxon>
        <taxon>Streptophyta</taxon>
        <taxon>Embryophyta</taxon>
        <taxon>Tracheophyta</taxon>
        <taxon>Spermatophyta</taxon>
        <taxon>Magnoliopsida</taxon>
        <taxon>eudicotyledons</taxon>
        <taxon>Gunneridae</taxon>
        <taxon>Pentapetalae</taxon>
        <taxon>asterids</taxon>
        <taxon>campanulids</taxon>
        <taxon>Asterales</taxon>
        <taxon>Asteraceae</taxon>
        <taxon>Asteroideae</taxon>
        <taxon>Heliantheae alliance</taxon>
        <taxon>Heliantheae</taxon>
        <taxon>Ambrosia</taxon>
    </lineage>
</organism>
<dbReference type="EMBL" id="JAMZMK010010124">
    <property type="protein sequence ID" value="KAI7732896.1"/>
    <property type="molecule type" value="Genomic_DNA"/>
</dbReference>
<reference evidence="4" key="1">
    <citation type="submission" date="2022-06" db="EMBL/GenBank/DDBJ databases">
        <title>Uncovering the hologenomic basis of an extraordinary plant invasion.</title>
        <authorList>
            <person name="Bieker V.C."/>
            <person name="Martin M.D."/>
            <person name="Gilbert T."/>
            <person name="Hodgins K."/>
            <person name="Battlay P."/>
            <person name="Petersen B."/>
            <person name="Wilson J."/>
        </authorList>
    </citation>
    <scope>NUCLEOTIDE SEQUENCE</scope>
    <source>
        <strain evidence="4">AA19_3_7</strain>
        <tissue evidence="4">Leaf</tissue>
    </source>
</reference>
<evidence type="ECO:0000259" key="3">
    <source>
        <dbReference type="PROSITE" id="PS50927"/>
    </source>
</evidence>
<dbReference type="InterPro" id="IPR051343">
    <property type="entry name" value="G-type_lectin_kinases/EP1-like"/>
</dbReference>
<dbReference type="SUPFAM" id="SSF51110">
    <property type="entry name" value="alpha-D-mannose-specific plant lectins"/>
    <property type="match status" value="2"/>
</dbReference>
<evidence type="ECO:0000313" key="4">
    <source>
        <dbReference type="EMBL" id="KAI7732896.1"/>
    </source>
</evidence>
<dbReference type="InterPro" id="IPR035446">
    <property type="entry name" value="SLSG/EP1"/>
</dbReference>
<dbReference type="InterPro" id="IPR001480">
    <property type="entry name" value="Bulb-type_lectin_dom"/>
</dbReference>
<dbReference type="CDD" id="cd00028">
    <property type="entry name" value="B_lectin"/>
    <property type="match status" value="2"/>
</dbReference>
<dbReference type="Proteomes" id="UP001206925">
    <property type="component" value="Unassembled WGS sequence"/>
</dbReference>
<dbReference type="InterPro" id="IPR036426">
    <property type="entry name" value="Bulb-type_lectin_dom_sf"/>
</dbReference>
<keyword evidence="2" id="KW-0325">Glycoprotein</keyword>
<keyword evidence="1" id="KW-0732">Signal</keyword>